<keyword evidence="3" id="KW-1185">Reference proteome</keyword>
<name>A0A1R2BDK1_9CILI</name>
<dbReference type="Pfam" id="PF03133">
    <property type="entry name" value="TTL"/>
    <property type="match status" value="1"/>
</dbReference>
<dbReference type="PANTHER" id="PTHR46069">
    <property type="entry name" value="TUBULIN TYROSINE LIGASE"/>
    <property type="match status" value="1"/>
</dbReference>
<reference evidence="2 3" key="1">
    <citation type="submission" date="2016-11" db="EMBL/GenBank/DDBJ databases">
        <title>The macronuclear genome of Stentor coeruleus: a giant cell with tiny introns.</title>
        <authorList>
            <person name="Slabodnick M."/>
            <person name="Ruby J.G."/>
            <person name="Reiff S.B."/>
            <person name="Swart E.C."/>
            <person name="Gosai S."/>
            <person name="Prabakaran S."/>
            <person name="Witkowska E."/>
            <person name="Larue G.E."/>
            <person name="Fisher S."/>
            <person name="Freeman R.M."/>
            <person name="Gunawardena J."/>
            <person name="Chu W."/>
            <person name="Stover N.A."/>
            <person name="Gregory B.D."/>
            <person name="Nowacki M."/>
            <person name="Derisi J."/>
            <person name="Roy S.W."/>
            <person name="Marshall W.F."/>
            <person name="Sood P."/>
        </authorList>
    </citation>
    <scope>NUCLEOTIDE SEQUENCE [LARGE SCALE GENOMIC DNA]</scope>
    <source>
        <strain evidence="2">WM001</strain>
    </source>
</reference>
<dbReference type="InterPro" id="IPR004344">
    <property type="entry name" value="TTL/TTLL_fam"/>
</dbReference>
<organism evidence="2 3">
    <name type="scientific">Stentor coeruleus</name>
    <dbReference type="NCBI Taxonomy" id="5963"/>
    <lineage>
        <taxon>Eukaryota</taxon>
        <taxon>Sar</taxon>
        <taxon>Alveolata</taxon>
        <taxon>Ciliophora</taxon>
        <taxon>Postciliodesmatophora</taxon>
        <taxon>Heterotrichea</taxon>
        <taxon>Heterotrichida</taxon>
        <taxon>Stentoridae</taxon>
        <taxon>Stentor</taxon>
    </lineage>
</organism>
<dbReference type="Gene3D" id="3.30.470.20">
    <property type="entry name" value="ATP-grasp fold, B domain"/>
    <property type="match status" value="1"/>
</dbReference>
<sequence length="751" mass="86989">MPKFTVYRAQSPAHMRKYMKSPLKPVDAIKTPGFSLGLPQTTIVYPQNEVGRYRIRTVLAARIERKVFRTTSNTPDIESLWPRHSIPSKDLGSNSKLLKFGIKVKKIAHIPPHQNSKSISLSAVTKLTAEDFRNKLNQTYKILVNKDPNDSSQDQDESKRNNLSMDEKYNMCEITELPSLWPGQRSNGSPEIRRAFTSLSGKKKVIKKVEKISVKEAMRDKEWIIKAKNKIMKDLYYHINWSNGICVNIPKDNIGNYKYYLGSGNNSKLIKQVMSNRWWWTRVPEEEKESAHFIWTQWKEWEFIKSLPCIEDISHQIETTNQFSLDCKIKYTQVNVNNVLSLPKSVDISPFGYDFITKSSSFTHIGIKTTIIGSEIKISNKIEHNYNLSNKKALFYNLVRYYECIGENPFEYIPLTYHIKLGESDPAFKKFEEKFYEYDKLVDEYGKKLVNLWIVKPGENTNRGNGISVISDLSSIKGEIRGNPCPSTGQHTFIIQKYIEKPFLVSKRKFDIRCYAMITCINGIIQGYFYQEGYIRTSSKNFSLTSTNKFVHLTNDAVQKKCEDYGKFEKANKMSYADFQRYLDNHHPSKVDFLTQILPQIRKVVKDTIQAVFMKIDTNKRAHSLEVFGYDFLLDNCLKPWLLEVNTNPCLELSSPHLCRIIPAMIENSLRIGLDPLFPEPGNSKKVSTEMLFENKYELIFHSLIDGVSFINMMKSKERLEEFMAVDEDLLEMVDEESEEHPDSDENADLI</sequence>
<dbReference type="SUPFAM" id="SSF56059">
    <property type="entry name" value="Glutathione synthetase ATP-binding domain-like"/>
    <property type="match status" value="1"/>
</dbReference>
<comment type="caution">
    <text evidence="2">The sequence shown here is derived from an EMBL/GenBank/DDBJ whole genome shotgun (WGS) entry which is preliminary data.</text>
</comment>
<protein>
    <recommendedName>
        <fullName evidence="4">Tubulin--tyrosine ligase-like protein 9</fullName>
    </recommendedName>
</protein>
<dbReference type="OrthoDB" id="435398at2759"/>
<gene>
    <name evidence="2" type="ORF">SteCoe_26218</name>
</gene>
<feature type="region of interest" description="Disordered" evidence="1">
    <location>
        <begin position="143"/>
        <end position="164"/>
    </location>
</feature>
<evidence type="ECO:0000313" key="3">
    <source>
        <dbReference type="Proteomes" id="UP000187209"/>
    </source>
</evidence>
<dbReference type="PROSITE" id="PS51221">
    <property type="entry name" value="TTL"/>
    <property type="match status" value="1"/>
</dbReference>
<dbReference type="EMBL" id="MPUH01000728">
    <property type="protein sequence ID" value="OMJ74802.1"/>
    <property type="molecule type" value="Genomic_DNA"/>
</dbReference>
<evidence type="ECO:0000313" key="2">
    <source>
        <dbReference type="EMBL" id="OMJ74802.1"/>
    </source>
</evidence>
<dbReference type="PANTHER" id="PTHR46069:SF1">
    <property type="entry name" value="CHROMOSOME UNDETERMINED SCAFFOLD_125, WHOLE GENOME SHOTGUN SEQUENCE"/>
    <property type="match status" value="1"/>
</dbReference>
<evidence type="ECO:0000256" key="1">
    <source>
        <dbReference type="SAM" id="MobiDB-lite"/>
    </source>
</evidence>
<dbReference type="AlphaFoldDB" id="A0A1R2BDK1"/>
<accession>A0A1R2BDK1</accession>
<dbReference type="Proteomes" id="UP000187209">
    <property type="component" value="Unassembled WGS sequence"/>
</dbReference>
<evidence type="ECO:0008006" key="4">
    <source>
        <dbReference type="Google" id="ProtNLM"/>
    </source>
</evidence>
<proteinExistence type="predicted"/>